<protein>
    <submittedName>
        <fullName evidence="8">Oligopeptide/dipeptide ABC transporter ATPase</fullName>
    </submittedName>
</protein>
<name>A0A158IHA8_CABSO</name>
<dbReference type="CDD" id="cd03257">
    <property type="entry name" value="ABC_NikE_OppD_transporters"/>
    <property type="match status" value="2"/>
</dbReference>
<dbReference type="GO" id="GO:0005524">
    <property type="term" value="F:ATP binding"/>
    <property type="evidence" value="ECO:0007669"/>
    <property type="project" value="UniProtKB-KW"/>
</dbReference>
<dbReference type="PROSITE" id="PS00211">
    <property type="entry name" value="ABC_TRANSPORTER_1"/>
    <property type="match status" value="2"/>
</dbReference>
<evidence type="ECO:0000313" key="8">
    <source>
        <dbReference type="EMBL" id="SAL55669.1"/>
    </source>
</evidence>
<dbReference type="InterPro" id="IPR027417">
    <property type="entry name" value="P-loop_NTPase"/>
</dbReference>
<dbReference type="PANTHER" id="PTHR43776">
    <property type="entry name" value="TRANSPORT ATP-BINDING PROTEIN"/>
    <property type="match status" value="1"/>
</dbReference>
<dbReference type="PROSITE" id="PS50893">
    <property type="entry name" value="ABC_TRANSPORTER_2"/>
    <property type="match status" value="2"/>
</dbReference>
<dbReference type="NCBIfam" id="NF007739">
    <property type="entry name" value="PRK10419.1"/>
    <property type="match status" value="2"/>
</dbReference>
<dbReference type="InterPro" id="IPR050319">
    <property type="entry name" value="ABC_transp_ATP-bind"/>
</dbReference>
<gene>
    <name evidence="8" type="ORF">AWB64_06163</name>
</gene>
<evidence type="ECO:0000256" key="5">
    <source>
        <dbReference type="ARBA" id="ARBA00022741"/>
    </source>
</evidence>
<evidence type="ECO:0000256" key="1">
    <source>
        <dbReference type="ARBA" id="ARBA00005417"/>
    </source>
</evidence>
<dbReference type="InterPro" id="IPR003593">
    <property type="entry name" value="AAA+_ATPase"/>
</dbReference>
<keyword evidence="4" id="KW-0997">Cell inner membrane</keyword>
<dbReference type="Gene3D" id="3.40.50.300">
    <property type="entry name" value="P-loop containing nucleotide triphosphate hydrolases"/>
    <property type="match status" value="2"/>
</dbReference>
<evidence type="ECO:0000256" key="3">
    <source>
        <dbReference type="ARBA" id="ARBA00022475"/>
    </source>
</evidence>
<dbReference type="Pfam" id="PF00005">
    <property type="entry name" value="ABC_tran"/>
    <property type="match status" value="2"/>
</dbReference>
<dbReference type="InterPro" id="IPR017871">
    <property type="entry name" value="ABC_transporter-like_CS"/>
</dbReference>
<comment type="similarity">
    <text evidence="1">Belongs to the ABC transporter superfamily.</text>
</comment>
<evidence type="ECO:0000256" key="6">
    <source>
        <dbReference type="ARBA" id="ARBA00022840"/>
    </source>
</evidence>
<feature type="domain" description="ABC transporter" evidence="7">
    <location>
        <begin position="5"/>
        <end position="250"/>
    </location>
</feature>
<dbReference type="PANTHER" id="PTHR43776:SF7">
    <property type="entry name" value="D,D-DIPEPTIDE TRANSPORT ATP-BINDING PROTEIN DDPF-RELATED"/>
    <property type="match status" value="1"/>
</dbReference>
<dbReference type="Proteomes" id="UP000054893">
    <property type="component" value="Unassembled WGS sequence"/>
</dbReference>
<keyword evidence="5" id="KW-0547">Nucleotide-binding</keyword>
<sequence length="590" mass="64984">MKSILQVDRLAVRFGAQHAVNNLSFAVRENEMLALVGESGCGKSTTALAIMQLLPSSATLEGSIEFEGRDLVGLSKPTLRSIRGNAISMIFQEPMTCLNPVMTAGAQIVEVLRRHEPLSADAAWKRAIELLDLVRLPEPARRAHDFPHNLSGGQRQRVMIAMAVACRPRLLIADEPTTALDVTIQAQILQLLDSLRRDLSMSVLLITHDLGVVGQYANRVAVMYSGETVEDGTTQRIFTQPRHPYTKGLLGASLTLDQNLHYRTRRLTEIRSHIDTGTGLRDFSLSDERVASAPNIVFTRSPYIRPPAADDRAPLLSVRDLVTRYNSKGNAVDGVSFDVGQDETVGLVGESGCGKSTLSRTILRLIPSASGTINLDGQDITHIGGGALRAIRPKIQMIFQDPYASLNPRQRVLDILDAALVVHGVSDRQERRRRIADITDRVGLASRSLQRFAHEFSGGQRQRIGIARALVLQPKLVICDEPVSALDVSIRAQVLNLLVELKQSLGLSYLFISHDLSVVRYIADRVLVMNSGKIVESGDHESIWSRPAHAYTRSLIDAVPKPAFERRPNDASAPRQDDVDLPFSFYRFAV</sequence>
<proteinExistence type="inferred from homology"/>
<organism evidence="8 9">
    <name type="scientific">Caballeronia sordidicola</name>
    <name type="common">Burkholderia sordidicola</name>
    <dbReference type="NCBI Taxonomy" id="196367"/>
    <lineage>
        <taxon>Bacteria</taxon>
        <taxon>Pseudomonadati</taxon>
        <taxon>Pseudomonadota</taxon>
        <taxon>Betaproteobacteria</taxon>
        <taxon>Burkholderiales</taxon>
        <taxon>Burkholderiaceae</taxon>
        <taxon>Caballeronia</taxon>
    </lineage>
</organism>
<keyword evidence="4" id="KW-0472">Membrane</keyword>
<feature type="domain" description="ABC transporter" evidence="7">
    <location>
        <begin position="316"/>
        <end position="556"/>
    </location>
</feature>
<dbReference type="InterPro" id="IPR003439">
    <property type="entry name" value="ABC_transporter-like_ATP-bd"/>
</dbReference>
<evidence type="ECO:0000259" key="7">
    <source>
        <dbReference type="PROSITE" id="PS50893"/>
    </source>
</evidence>
<dbReference type="SUPFAM" id="SSF52540">
    <property type="entry name" value="P-loop containing nucleoside triphosphate hydrolases"/>
    <property type="match status" value="2"/>
</dbReference>
<dbReference type="Pfam" id="PF08352">
    <property type="entry name" value="oligo_HPY"/>
    <property type="match status" value="2"/>
</dbReference>
<keyword evidence="6" id="KW-0067">ATP-binding</keyword>
<evidence type="ECO:0000256" key="2">
    <source>
        <dbReference type="ARBA" id="ARBA00022448"/>
    </source>
</evidence>
<dbReference type="AlphaFoldDB" id="A0A158IHA8"/>
<dbReference type="EMBL" id="FCOC02000041">
    <property type="protein sequence ID" value="SAL55669.1"/>
    <property type="molecule type" value="Genomic_DNA"/>
</dbReference>
<accession>A0A158IHA8</accession>
<dbReference type="GO" id="GO:0055085">
    <property type="term" value="P:transmembrane transport"/>
    <property type="evidence" value="ECO:0007669"/>
    <property type="project" value="UniProtKB-ARBA"/>
</dbReference>
<dbReference type="GO" id="GO:0016887">
    <property type="term" value="F:ATP hydrolysis activity"/>
    <property type="evidence" value="ECO:0007669"/>
    <property type="project" value="InterPro"/>
</dbReference>
<dbReference type="InterPro" id="IPR013563">
    <property type="entry name" value="Oligopep_ABC_C"/>
</dbReference>
<dbReference type="OrthoDB" id="9802772at2"/>
<keyword evidence="3" id="KW-1003">Cell membrane</keyword>
<dbReference type="RefSeq" id="WP_060859103.1">
    <property type="nucleotide sequence ID" value="NZ_FCOC02000041.1"/>
</dbReference>
<dbReference type="SMART" id="SM00382">
    <property type="entry name" value="AAA"/>
    <property type="match status" value="2"/>
</dbReference>
<keyword evidence="2" id="KW-0813">Transport</keyword>
<evidence type="ECO:0000256" key="4">
    <source>
        <dbReference type="ARBA" id="ARBA00022519"/>
    </source>
</evidence>
<dbReference type="GO" id="GO:0015833">
    <property type="term" value="P:peptide transport"/>
    <property type="evidence" value="ECO:0007669"/>
    <property type="project" value="InterPro"/>
</dbReference>
<evidence type="ECO:0000313" key="9">
    <source>
        <dbReference type="Proteomes" id="UP000054893"/>
    </source>
</evidence>
<dbReference type="FunFam" id="3.40.50.300:FF:000016">
    <property type="entry name" value="Oligopeptide ABC transporter ATP-binding component"/>
    <property type="match status" value="2"/>
</dbReference>
<reference evidence="8 9" key="1">
    <citation type="submission" date="2016-01" db="EMBL/GenBank/DDBJ databases">
        <authorList>
            <person name="Oliw E.H."/>
        </authorList>
    </citation>
    <scope>NUCLEOTIDE SEQUENCE [LARGE SCALE GENOMIC DNA]</scope>
    <source>
        <strain evidence="8">LMG 22029</strain>
    </source>
</reference>
<dbReference type="NCBIfam" id="NF008453">
    <property type="entry name" value="PRK11308.1"/>
    <property type="match status" value="2"/>
</dbReference>